<evidence type="ECO:0000313" key="2">
    <source>
        <dbReference type="EMBL" id="RKF57522.1"/>
    </source>
</evidence>
<dbReference type="PANTHER" id="PTHR42055:SF1">
    <property type="entry name" value="YALI0E03476P"/>
    <property type="match status" value="1"/>
</dbReference>
<dbReference type="AlphaFoldDB" id="A0A420HJC2"/>
<proteinExistence type="predicted"/>
<reference evidence="2 3" key="1">
    <citation type="journal article" date="2018" name="BMC Genomics">
        <title>Comparative genome analyses reveal sequence features reflecting distinct modes of host-adaptation between dicot and monocot powdery mildew.</title>
        <authorList>
            <person name="Wu Y."/>
            <person name="Ma X."/>
            <person name="Pan Z."/>
            <person name="Kale S.D."/>
            <person name="Song Y."/>
            <person name="King H."/>
            <person name="Zhang Q."/>
            <person name="Presley C."/>
            <person name="Deng X."/>
            <person name="Wei C.I."/>
            <person name="Xiao S."/>
        </authorList>
    </citation>
    <scope>NUCLEOTIDE SEQUENCE [LARGE SCALE GENOMIC DNA]</scope>
    <source>
        <strain evidence="2">UCSC1</strain>
    </source>
</reference>
<evidence type="ECO:0000313" key="3">
    <source>
        <dbReference type="Proteomes" id="UP000285405"/>
    </source>
</evidence>
<organism evidence="2 3">
    <name type="scientific">Golovinomyces cichoracearum</name>
    <dbReference type="NCBI Taxonomy" id="62708"/>
    <lineage>
        <taxon>Eukaryota</taxon>
        <taxon>Fungi</taxon>
        <taxon>Dikarya</taxon>
        <taxon>Ascomycota</taxon>
        <taxon>Pezizomycotina</taxon>
        <taxon>Leotiomycetes</taxon>
        <taxon>Erysiphales</taxon>
        <taxon>Erysiphaceae</taxon>
        <taxon>Golovinomyces</taxon>
    </lineage>
</organism>
<gene>
    <name evidence="2" type="ORF">GcC1_188045</name>
</gene>
<protein>
    <submittedName>
        <fullName evidence="2">Uncharacterized protein</fullName>
    </submittedName>
</protein>
<dbReference type="EMBL" id="MCBR01018888">
    <property type="protein sequence ID" value="RKF57522.1"/>
    <property type="molecule type" value="Genomic_DNA"/>
</dbReference>
<comment type="caution">
    <text evidence="2">The sequence shown here is derived from an EMBL/GenBank/DDBJ whole genome shotgun (WGS) entry which is preliminary data.</text>
</comment>
<dbReference type="PANTHER" id="PTHR42055">
    <property type="entry name" value="YALI0E03476P"/>
    <property type="match status" value="1"/>
</dbReference>
<sequence>MALKRMTLYSGVFFVFAIFIFMHPNIASNKLLSEDYDISKYQAKSSSVLNPFRQPIIAHHPPIQKKNSTHGENYWYSNWNHFNPFSSWVKIDENQIRLPPLGNRPPIYTYYEFTTTKKEEAAAATNTDQANAEGALLLTWSRAWWAQGFKPIILGPADAMNSPLAVELQFKDLGGTMKNQIFRWLAWENMGTGILCDYLLFPMAAHDDPLLEFLRRGEYPRLTRFENLASGLFVGSKADITAALKQALSNEDLKSAKDFISAVIPNTFLIDPNHAALAYYDRKIITEKYPKLEDKINSQDSKSLMVLNQLILAHLQSTWQNIFHKGIAVLKPLPSHMTVLIKPAMTLASFLSNCPDSPLPASCPPNFPKCKPCVALQPLKISTPSVYKNTSSLYTIGTVLHPHTNAILASTGKEIDVSWIRRISERDSWIISLTKDLLGTGMSGLSRISKFKEAVASEISSGSSLWLLAENPLPEDLDWYFGFTISKSETSDGKSETPVPGPERRPKKKSDPSDGPVATESELELERELVKRVYKLREGISDEQSLIRKAIEAWNLADTEAWRFVKAFMAQIKDEKLKWDDEEKNYATDRWAKNSSHKN</sequence>
<dbReference type="Proteomes" id="UP000285405">
    <property type="component" value="Unassembled WGS sequence"/>
</dbReference>
<feature type="region of interest" description="Disordered" evidence="1">
    <location>
        <begin position="489"/>
        <end position="522"/>
    </location>
</feature>
<name>A0A420HJC2_9PEZI</name>
<accession>A0A420HJC2</accession>
<evidence type="ECO:0000256" key="1">
    <source>
        <dbReference type="SAM" id="MobiDB-lite"/>
    </source>
</evidence>
<dbReference type="OrthoDB" id="5312133at2759"/>